<protein>
    <submittedName>
        <fullName evidence="2">Uncharacterized protein</fullName>
    </submittedName>
</protein>
<feature type="region of interest" description="Disordered" evidence="1">
    <location>
        <begin position="1"/>
        <end position="25"/>
    </location>
</feature>
<accession>A0A4Y2EZ93</accession>
<dbReference type="EMBL" id="BGPR01000752">
    <property type="protein sequence ID" value="GBM34151.1"/>
    <property type="molecule type" value="Genomic_DNA"/>
</dbReference>
<keyword evidence="3" id="KW-1185">Reference proteome</keyword>
<name>A0A4Y2EZ93_ARAVE</name>
<evidence type="ECO:0000313" key="3">
    <source>
        <dbReference type="Proteomes" id="UP000499080"/>
    </source>
</evidence>
<reference evidence="2 3" key="1">
    <citation type="journal article" date="2019" name="Sci. Rep.">
        <title>Orb-weaving spider Araneus ventricosus genome elucidates the spidroin gene catalogue.</title>
        <authorList>
            <person name="Kono N."/>
            <person name="Nakamura H."/>
            <person name="Ohtoshi R."/>
            <person name="Moran D.A.P."/>
            <person name="Shinohara A."/>
            <person name="Yoshida Y."/>
            <person name="Fujiwara M."/>
            <person name="Mori M."/>
            <person name="Tomita M."/>
            <person name="Arakawa K."/>
        </authorList>
    </citation>
    <scope>NUCLEOTIDE SEQUENCE [LARGE SCALE GENOMIC DNA]</scope>
</reference>
<proteinExistence type="predicted"/>
<dbReference type="AlphaFoldDB" id="A0A4Y2EZ93"/>
<organism evidence="2 3">
    <name type="scientific">Araneus ventricosus</name>
    <name type="common">Orbweaver spider</name>
    <name type="synonym">Epeira ventricosa</name>
    <dbReference type="NCBI Taxonomy" id="182803"/>
    <lineage>
        <taxon>Eukaryota</taxon>
        <taxon>Metazoa</taxon>
        <taxon>Ecdysozoa</taxon>
        <taxon>Arthropoda</taxon>
        <taxon>Chelicerata</taxon>
        <taxon>Arachnida</taxon>
        <taxon>Araneae</taxon>
        <taxon>Araneomorphae</taxon>
        <taxon>Entelegynae</taxon>
        <taxon>Araneoidea</taxon>
        <taxon>Araneidae</taxon>
        <taxon>Araneus</taxon>
    </lineage>
</organism>
<comment type="caution">
    <text evidence="2">The sequence shown here is derived from an EMBL/GenBank/DDBJ whole genome shotgun (WGS) entry which is preliminary data.</text>
</comment>
<dbReference type="Proteomes" id="UP000499080">
    <property type="component" value="Unassembled WGS sequence"/>
</dbReference>
<sequence>MKDKKQESRILFTGTSGDPGRKIARSGTPEIRLHTVRKRNNYNVLRGWTRFLALPWNQQHKNRKGTVSFPEDKLRSDLLVGIFKSKKPRRSPSNCSCCSSTLRNFDKRMKV</sequence>
<evidence type="ECO:0000313" key="2">
    <source>
        <dbReference type="EMBL" id="GBM34151.1"/>
    </source>
</evidence>
<gene>
    <name evidence="2" type="ORF">AVEN_243198_1</name>
</gene>
<evidence type="ECO:0000256" key="1">
    <source>
        <dbReference type="SAM" id="MobiDB-lite"/>
    </source>
</evidence>